<dbReference type="Proteomes" id="UP001444625">
    <property type="component" value="Unassembled WGS sequence"/>
</dbReference>
<comment type="caution">
    <text evidence="1">The sequence shown here is derived from an EMBL/GenBank/DDBJ whole genome shotgun (WGS) entry which is preliminary data.</text>
</comment>
<dbReference type="EMBL" id="JBDIML010000009">
    <property type="protein sequence ID" value="MEN2768985.1"/>
    <property type="molecule type" value="Genomic_DNA"/>
</dbReference>
<reference evidence="1 2" key="1">
    <citation type="submission" date="2024-05" db="EMBL/GenBank/DDBJ databases">
        <authorList>
            <person name="Haq I."/>
            <person name="Ullah Z."/>
            <person name="Ahmad R."/>
            <person name="Li M."/>
            <person name="Tong Y."/>
        </authorList>
    </citation>
    <scope>NUCLEOTIDE SEQUENCE [LARGE SCALE GENOMIC DNA]</scope>
    <source>
        <strain evidence="1 2">16A2E</strain>
    </source>
</reference>
<accession>A0ABU9XLR9</accession>
<evidence type="ECO:0000313" key="1">
    <source>
        <dbReference type="EMBL" id="MEN2768985.1"/>
    </source>
</evidence>
<gene>
    <name evidence="1" type="ORF">ABC228_17570</name>
</gene>
<protein>
    <submittedName>
        <fullName evidence="1">Uncharacterized protein</fullName>
    </submittedName>
</protein>
<proteinExistence type="predicted"/>
<evidence type="ECO:0000313" key="2">
    <source>
        <dbReference type="Proteomes" id="UP001444625"/>
    </source>
</evidence>
<keyword evidence="2" id="KW-1185">Reference proteome</keyword>
<sequence>MHKLIETAGTASGASNITINTDEITSIFNQLQAIITELESNVTPNIQRLGELDFYQDGKAKKAMEAYGEANEKMLDLYDNYLRASSLVIEVLNKMMATDQAVAEQIIAKLEV</sequence>
<organism evidence="1 2">
    <name type="scientific">Ornithinibacillus xuwenensis</name>
    <dbReference type="NCBI Taxonomy" id="3144668"/>
    <lineage>
        <taxon>Bacteria</taxon>
        <taxon>Bacillati</taxon>
        <taxon>Bacillota</taxon>
        <taxon>Bacilli</taxon>
        <taxon>Bacillales</taxon>
        <taxon>Bacillaceae</taxon>
        <taxon>Ornithinibacillus</taxon>
    </lineage>
</organism>
<dbReference type="RefSeq" id="WP_345826484.1">
    <property type="nucleotide sequence ID" value="NZ_JBDIML010000009.1"/>
</dbReference>
<name>A0ABU9XLR9_9BACI</name>